<evidence type="ECO:0000259" key="1">
    <source>
        <dbReference type="Pfam" id="PF20499"/>
    </source>
</evidence>
<evidence type="ECO:0000313" key="2">
    <source>
        <dbReference type="EMBL" id="CAD9686273.1"/>
    </source>
</evidence>
<reference evidence="2" key="1">
    <citation type="submission" date="2021-01" db="EMBL/GenBank/DDBJ databases">
        <authorList>
            <person name="Corre E."/>
            <person name="Pelletier E."/>
            <person name="Niang G."/>
            <person name="Scheremetjew M."/>
            <person name="Finn R."/>
            <person name="Kale V."/>
            <person name="Holt S."/>
            <person name="Cochrane G."/>
            <person name="Meng A."/>
            <person name="Brown T."/>
            <person name="Cohen L."/>
        </authorList>
    </citation>
    <scope>NUCLEOTIDE SEQUENCE</scope>
    <source>
        <strain evidence="2">NY070348D</strain>
    </source>
</reference>
<proteinExistence type="predicted"/>
<dbReference type="EMBL" id="HBHK01014458">
    <property type="protein sequence ID" value="CAD9686273.1"/>
    <property type="molecule type" value="Transcribed_RNA"/>
</dbReference>
<dbReference type="AlphaFoldDB" id="A0A7S2S0V7"/>
<accession>A0A7S2S0V7</accession>
<organism evidence="2">
    <name type="scientific">Mucochytrium quahogii</name>
    <dbReference type="NCBI Taxonomy" id="96639"/>
    <lineage>
        <taxon>Eukaryota</taxon>
        <taxon>Sar</taxon>
        <taxon>Stramenopiles</taxon>
        <taxon>Bigyra</taxon>
        <taxon>Labyrinthulomycetes</taxon>
        <taxon>Thraustochytrida</taxon>
        <taxon>Thraustochytriidae</taxon>
        <taxon>Mucochytrium</taxon>
    </lineage>
</organism>
<dbReference type="InterPro" id="IPR046616">
    <property type="entry name" value="DUF6729"/>
</dbReference>
<feature type="domain" description="DUF6729" evidence="1">
    <location>
        <begin position="59"/>
        <end position="202"/>
    </location>
</feature>
<protein>
    <recommendedName>
        <fullName evidence="1">DUF6729 domain-containing protein</fullName>
    </recommendedName>
</protein>
<name>A0A7S2S0V7_9STRA</name>
<dbReference type="Pfam" id="PF20499">
    <property type="entry name" value="DUF6729"/>
    <property type="match status" value="1"/>
</dbReference>
<sequence length="443" mass="52034">MESMAGMGEKEVEHVTEKQKRLMNDVLKRVDREERQNVCHFHDFQKDRTVFFETLMKDASDYHLKALWVWCPLKMYPYSFVEKLVCPGEGCGADVSFQTGNWKTRKVFDLDDWFYLAYKRYKCKLCGGHFMNTDRRVLNSLPRFCQLRFPIILKERSAMTSRLAATLSMENEKYGISGALKLVTAAYFEKYERLRKDYLRVVVTFLLDDLKWCLAKFNEYTLLTEELKLKFQEANEISSKTHVPNIGKDKWITLNSLGVRMGESEEFKDAPMPTLCKYHADGIRSAFELASIDAEMLEDAEAVLLVGREDREDANRKKGMKRSREKAKTWVRNARLALSSHLRYHQNLEEVGKTLELQRVVMPKNKQIEEEVKQSLGAEGELTLRRKQIHEEKRGKYMQMKDLFRGFKDEKGYSACPPSREIIEKFIFDYRVDADDQMLQIFK</sequence>
<gene>
    <name evidence="2" type="ORF">QSP1433_LOCUS9110</name>
</gene>